<comment type="caution">
    <text evidence="3">The sequence shown here is derived from an EMBL/GenBank/DDBJ whole genome shotgun (WGS) entry which is preliminary data.</text>
</comment>
<dbReference type="EMBL" id="JAMLDX010000003">
    <property type="protein sequence ID" value="MCP3729933.1"/>
    <property type="molecule type" value="Genomic_DNA"/>
</dbReference>
<dbReference type="AlphaFoldDB" id="A0A9X2HM96"/>
<reference evidence="3" key="1">
    <citation type="submission" date="2022-05" db="EMBL/GenBank/DDBJ databases">
        <title>Sphingomonas sp. strain MG17 Genome sequencing and assembly.</title>
        <authorList>
            <person name="Kim I."/>
        </authorList>
    </citation>
    <scope>NUCLEOTIDE SEQUENCE</scope>
    <source>
        <strain evidence="3">MG17</strain>
    </source>
</reference>
<dbReference type="GO" id="GO:0017004">
    <property type="term" value="P:cytochrome complex assembly"/>
    <property type="evidence" value="ECO:0007669"/>
    <property type="project" value="UniProtKB-KW"/>
</dbReference>
<dbReference type="InterPro" id="IPR019734">
    <property type="entry name" value="TPR_rpt"/>
</dbReference>
<evidence type="ECO:0000256" key="2">
    <source>
        <dbReference type="PROSITE-ProRule" id="PRU00339"/>
    </source>
</evidence>
<evidence type="ECO:0000313" key="4">
    <source>
        <dbReference type="Proteomes" id="UP001139451"/>
    </source>
</evidence>
<dbReference type="PANTHER" id="PTHR47870">
    <property type="entry name" value="CYTOCHROME C-TYPE BIOGENESIS PROTEIN CCMH"/>
    <property type="match status" value="1"/>
</dbReference>
<dbReference type="PANTHER" id="PTHR47870:SF1">
    <property type="entry name" value="CYTOCHROME C-TYPE BIOGENESIS PROTEIN CCMH"/>
    <property type="match status" value="1"/>
</dbReference>
<dbReference type="Pfam" id="PF13414">
    <property type="entry name" value="TPR_11"/>
    <property type="match status" value="1"/>
</dbReference>
<keyword evidence="1" id="KW-0201">Cytochrome c-type biogenesis</keyword>
<evidence type="ECO:0000256" key="1">
    <source>
        <dbReference type="ARBA" id="ARBA00022748"/>
    </source>
</evidence>
<keyword evidence="2" id="KW-0802">TPR repeat</keyword>
<dbReference type="PROSITE" id="PS50005">
    <property type="entry name" value="TPR"/>
    <property type="match status" value="1"/>
</dbReference>
<dbReference type="Pfam" id="PF13432">
    <property type="entry name" value="TPR_16"/>
    <property type="match status" value="1"/>
</dbReference>
<evidence type="ECO:0000313" key="3">
    <source>
        <dbReference type="EMBL" id="MCP3729933.1"/>
    </source>
</evidence>
<dbReference type="InterPro" id="IPR051263">
    <property type="entry name" value="C-type_cytochrome_biogenesis"/>
</dbReference>
<dbReference type="Gene3D" id="1.25.40.10">
    <property type="entry name" value="Tetratricopeptide repeat domain"/>
    <property type="match status" value="2"/>
</dbReference>
<dbReference type="SMART" id="SM00028">
    <property type="entry name" value="TPR"/>
    <property type="match status" value="3"/>
</dbReference>
<dbReference type="Proteomes" id="UP001139451">
    <property type="component" value="Unassembled WGS sequence"/>
</dbReference>
<dbReference type="InterPro" id="IPR011990">
    <property type="entry name" value="TPR-like_helical_dom_sf"/>
</dbReference>
<sequence length="305" mass="32405">MTQQGMRVSRTGRIVFFAAIILLGLAIGYAVKRDHDVPLSPATAPQMAGAAEDPIAALEKRSRDNPQDSAAWAALGAAYFDAGRFNDAAAAYEKATELSPATASLWSALGEARVLASERDPMPAAAAANFERAITLDARDPRARYFLAVKKDLAGDHAGAIEDWLALLADTPADAPWEKDLRRTIEQVGKINKIDVAPRLAAVVQPAPQSAVATRAIPGPTAQDLQAAAKLPPSEQRGMAEGMVGRLEARLQAEPGNVDGWVMLMRSRMTLGQPEKAAQALQQALAANPGKSDMLRQQAAMLGIR</sequence>
<organism evidence="3 4">
    <name type="scientific">Sphingomonas tagetis</name>
    <dbReference type="NCBI Taxonomy" id="2949092"/>
    <lineage>
        <taxon>Bacteria</taxon>
        <taxon>Pseudomonadati</taxon>
        <taxon>Pseudomonadota</taxon>
        <taxon>Alphaproteobacteria</taxon>
        <taxon>Sphingomonadales</taxon>
        <taxon>Sphingomonadaceae</taxon>
        <taxon>Sphingomonas</taxon>
    </lineage>
</organism>
<accession>A0A9X2HM96</accession>
<dbReference type="SUPFAM" id="SSF48452">
    <property type="entry name" value="TPR-like"/>
    <property type="match status" value="1"/>
</dbReference>
<name>A0A9X2HM96_9SPHN</name>
<proteinExistence type="predicted"/>
<dbReference type="PROSITE" id="PS50293">
    <property type="entry name" value="TPR_REGION"/>
    <property type="match status" value="1"/>
</dbReference>
<keyword evidence="4" id="KW-1185">Reference proteome</keyword>
<feature type="repeat" description="TPR" evidence="2">
    <location>
        <begin position="69"/>
        <end position="102"/>
    </location>
</feature>
<gene>
    <name evidence="3" type="ORF">M9978_05770</name>
</gene>
<dbReference type="RefSeq" id="WP_254292032.1">
    <property type="nucleotide sequence ID" value="NZ_JAMLDX010000003.1"/>
</dbReference>
<protein>
    <submittedName>
        <fullName evidence="3">Tetratricopeptide repeat protein</fullName>
    </submittedName>
</protein>